<dbReference type="Proteomes" id="UP001597079">
    <property type="component" value="Unassembled WGS sequence"/>
</dbReference>
<organism evidence="1 2">
    <name type="scientific">Alicyclobacillus fodiniaquatilis</name>
    <dbReference type="NCBI Taxonomy" id="1661150"/>
    <lineage>
        <taxon>Bacteria</taxon>
        <taxon>Bacillati</taxon>
        <taxon>Bacillota</taxon>
        <taxon>Bacilli</taxon>
        <taxon>Bacillales</taxon>
        <taxon>Alicyclobacillaceae</taxon>
        <taxon>Alicyclobacillus</taxon>
    </lineage>
</organism>
<gene>
    <name evidence="1" type="ORF">ACFSB2_25620</name>
</gene>
<reference evidence="2" key="1">
    <citation type="journal article" date="2019" name="Int. J. Syst. Evol. Microbiol.">
        <title>The Global Catalogue of Microorganisms (GCM) 10K type strain sequencing project: providing services to taxonomists for standard genome sequencing and annotation.</title>
        <authorList>
            <consortium name="The Broad Institute Genomics Platform"/>
            <consortium name="The Broad Institute Genome Sequencing Center for Infectious Disease"/>
            <person name="Wu L."/>
            <person name="Ma J."/>
        </authorList>
    </citation>
    <scope>NUCLEOTIDE SEQUENCE [LARGE SCALE GENOMIC DNA]</scope>
    <source>
        <strain evidence="2">CGMCC 1.12286</strain>
    </source>
</reference>
<sequence length="98" mass="10909">MMKDQLDYKRYEARPWVIHAENDITDESHGEGDPILLGFKFIGLTDKLQFVGNGCDIVFGVDQGVGGITINGICIDHNGDTREMWISRGNRKALGTRA</sequence>
<protein>
    <submittedName>
        <fullName evidence="1">Uncharacterized protein</fullName>
    </submittedName>
</protein>
<evidence type="ECO:0000313" key="1">
    <source>
        <dbReference type="EMBL" id="MFD1678050.1"/>
    </source>
</evidence>
<evidence type="ECO:0000313" key="2">
    <source>
        <dbReference type="Proteomes" id="UP001597079"/>
    </source>
</evidence>
<dbReference type="EMBL" id="JBHUCX010000100">
    <property type="protein sequence ID" value="MFD1678050.1"/>
    <property type="molecule type" value="Genomic_DNA"/>
</dbReference>
<accession>A0ABW4JRD1</accession>
<comment type="caution">
    <text evidence="1">The sequence shown here is derived from an EMBL/GenBank/DDBJ whole genome shotgun (WGS) entry which is preliminary data.</text>
</comment>
<proteinExistence type="predicted"/>
<dbReference type="RefSeq" id="WP_377946028.1">
    <property type="nucleotide sequence ID" value="NZ_JBHUCX010000100.1"/>
</dbReference>
<keyword evidence="2" id="KW-1185">Reference proteome</keyword>
<name>A0ABW4JRD1_9BACL</name>